<dbReference type="GO" id="GO:0008270">
    <property type="term" value="F:zinc ion binding"/>
    <property type="evidence" value="ECO:0007669"/>
    <property type="project" value="UniProtKB-KW"/>
</dbReference>
<comment type="subcellular location">
    <subcellularLocation>
        <location evidence="8 9">Nucleus</location>
    </subcellularLocation>
</comment>
<dbReference type="EMBL" id="GDJX01000146">
    <property type="protein sequence ID" value="JAT67790.1"/>
    <property type="molecule type" value="Transcribed_RNA"/>
</dbReference>
<dbReference type="Pfam" id="PF02701">
    <property type="entry name" value="Zn_ribbon_Dof"/>
    <property type="match status" value="1"/>
</dbReference>
<evidence type="ECO:0000256" key="10">
    <source>
        <dbReference type="SAM" id="MobiDB-lite"/>
    </source>
</evidence>
<dbReference type="GO" id="GO:0003700">
    <property type="term" value="F:DNA-binding transcription factor activity"/>
    <property type="evidence" value="ECO:0007669"/>
    <property type="project" value="UniProtKB-UniRule"/>
</dbReference>
<sequence>MSLSLGPSHTLTLSFLHPAATPRGCDSPPSPIPHQPLPKGKKKKKNAPTMVFSSVPIFLDPPNWNQQPSHPSGGGEALQLPPEGNMAAAATARPGSMADRARLGKVPAPEAGLNCPRCDSTNTKFCYFNNYSLSQPRHFCKTCRRYWTRGGTLRNVPVGGGRKAKRPKTSHPSSASEPTTNDSTNMTAVQPPPPLQQLLPSLSYASDVLCSALLQPPLPTPSGYADTNYLGSLLPVPPTPAAFVGASAAMIDACSSYPFSPPTRFPSFLDFTGQEHLAEASACAAPPPQWELLPPPTCSSGPSGSVVTTTTSSGLTVLEASSSPSSGYWGSCWDDLTGFLSLDLEHPPASAPPPPPHYFQLS</sequence>
<keyword evidence="5 8" id="KW-0238">DNA-binding</keyword>
<dbReference type="InterPro" id="IPR003851">
    <property type="entry name" value="Znf_Dof"/>
</dbReference>
<evidence type="ECO:0000256" key="8">
    <source>
        <dbReference type="PROSITE-ProRule" id="PRU00071"/>
    </source>
</evidence>
<feature type="compositionally biased region" description="Polar residues" evidence="10">
    <location>
        <begin position="170"/>
        <end position="188"/>
    </location>
</feature>
<comment type="function">
    <text evidence="9">Transcription factor that binds specifically to a 5'-AA[AG]G-3' consensus core sequence.</text>
</comment>
<evidence type="ECO:0000256" key="1">
    <source>
        <dbReference type="ARBA" id="ARBA00022723"/>
    </source>
</evidence>
<dbReference type="PANTHER" id="PTHR31992">
    <property type="entry name" value="DOF ZINC FINGER PROTEIN DOF1.4-RELATED"/>
    <property type="match status" value="1"/>
</dbReference>
<dbReference type="PANTHER" id="PTHR31992:SF193">
    <property type="entry name" value="DOF ZINC FINGER PROTEIN DOF3.6"/>
    <property type="match status" value="1"/>
</dbReference>
<evidence type="ECO:0000313" key="12">
    <source>
        <dbReference type="EMBL" id="JAT67790.1"/>
    </source>
</evidence>
<keyword evidence="3 9" id="KW-0862">Zinc</keyword>
<evidence type="ECO:0000259" key="11">
    <source>
        <dbReference type="PROSITE" id="PS50884"/>
    </source>
</evidence>
<dbReference type="GO" id="GO:0005634">
    <property type="term" value="C:nucleus"/>
    <property type="evidence" value="ECO:0007669"/>
    <property type="project" value="UniProtKB-SubCell"/>
</dbReference>
<dbReference type="AlphaFoldDB" id="A0A1D1ZLD5"/>
<evidence type="ECO:0000256" key="4">
    <source>
        <dbReference type="ARBA" id="ARBA00023015"/>
    </source>
</evidence>
<evidence type="ECO:0000256" key="3">
    <source>
        <dbReference type="ARBA" id="ARBA00022833"/>
    </source>
</evidence>
<dbReference type="GO" id="GO:0003677">
    <property type="term" value="F:DNA binding"/>
    <property type="evidence" value="ECO:0007669"/>
    <property type="project" value="UniProtKB-UniRule"/>
</dbReference>
<keyword evidence="6 9" id="KW-0804">Transcription</keyword>
<evidence type="ECO:0000256" key="6">
    <source>
        <dbReference type="ARBA" id="ARBA00023163"/>
    </source>
</evidence>
<dbReference type="PROSITE" id="PS50884">
    <property type="entry name" value="ZF_DOF_2"/>
    <property type="match status" value="1"/>
</dbReference>
<evidence type="ECO:0000256" key="2">
    <source>
        <dbReference type="ARBA" id="ARBA00022771"/>
    </source>
</evidence>
<keyword evidence="1 9" id="KW-0479">Metal-binding</keyword>
<keyword evidence="4 9" id="KW-0805">Transcription regulation</keyword>
<name>A0A1D1ZLD5_9ARAE</name>
<keyword evidence="2 8" id="KW-0863">Zinc-finger</keyword>
<feature type="domain" description="Dof-type" evidence="11">
    <location>
        <begin position="113"/>
        <end position="167"/>
    </location>
</feature>
<reference evidence="12" key="1">
    <citation type="submission" date="2015-07" db="EMBL/GenBank/DDBJ databases">
        <title>Transcriptome Assembly of Anthurium amnicola.</title>
        <authorList>
            <person name="Suzuki J."/>
        </authorList>
    </citation>
    <scope>NUCLEOTIDE SEQUENCE</scope>
</reference>
<gene>
    <name evidence="12" type="primary">DOF3.6_6</name>
    <name evidence="12" type="ORF">g.109702</name>
</gene>
<accession>A0A1D1ZLD5</accession>
<dbReference type="PROSITE" id="PS01361">
    <property type="entry name" value="ZF_DOF_1"/>
    <property type="match status" value="1"/>
</dbReference>
<protein>
    <recommendedName>
        <fullName evidence="9">Dof zinc finger protein</fullName>
    </recommendedName>
</protein>
<feature type="region of interest" description="Disordered" evidence="10">
    <location>
        <begin position="20"/>
        <end position="46"/>
    </location>
</feature>
<evidence type="ECO:0000256" key="7">
    <source>
        <dbReference type="ARBA" id="ARBA00023242"/>
    </source>
</evidence>
<evidence type="ECO:0000256" key="5">
    <source>
        <dbReference type="ARBA" id="ARBA00023125"/>
    </source>
</evidence>
<organism evidence="12">
    <name type="scientific">Anthurium amnicola</name>
    <dbReference type="NCBI Taxonomy" id="1678845"/>
    <lineage>
        <taxon>Eukaryota</taxon>
        <taxon>Viridiplantae</taxon>
        <taxon>Streptophyta</taxon>
        <taxon>Embryophyta</taxon>
        <taxon>Tracheophyta</taxon>
        <taxon>Spermatophyta</taxon>
        <taxon>Magnoliopsida</taxon>
        <taxon>Liliopsida</taxon>
        <taxon>Araceae</taxon>
        <taxon>Pothoideae</taxon>
        <taxon>Potheae</taxon>
        <taxon>Anthurium</taxon>
    </lineage>
</organism>
<proteinExistence type="predicted"/>
<evidence type="ECO:0000256" key="9">
    <source>
        <dbReference type="RuleBase" id="RU369094"/>
    </source>
</evidence>
<feature type="region of interest" description="Disordered" evidence="10">
    <location>
        <begin position="154"/>
        <end position="190"/>
    </location>
</feature>
<keyword evidence="7 8" id="KW-0539">Nucleus</keyword>
<dbReference type="InterPro" id="IPR045174">
    <property type="entry name" value="Dof"/>
</dbReference>